<dbReference type="Proteomes" id="UP000770661">
    <property type="component" value="Unassembled WGS sequence"/>
</dbReference>
<dbReference type="AlphaFoldDB" id="A0A8J4Y8X9"/>
<comment type="caution">
    <text evidence="1">The sequence shown here is derived from an EMBL/GenBank/DDBJ whole genome shotgun (WGS) entry which is preliminary data.</text>
</comment>
<reference evidence="1" key="1">
    <citation type="submission" date="2020-07" db="EMBL/GenBank/DDBJ databases">
        <title>The High-quality genome of the commercially important snow crab, Chionoecetes opilio.</title>
        <authorList>
            <person name="Jeong J.-H."/>
            <person name="Ryu S."/>
        </authorList>
    </citation>
    <scope>NUCLEOTIDE SEQUENCE</scope>
    <source>
        <strain evidence="1">MADBK_172401_WGS</strain>
        <tissue evidence="1">Digestive gland</tissue>
    </source>
</reference>
<keyword evidence="2" id="KW-1185">Reference proteome</keyword>
<dbReference type="EMBL" id="JACEEZ010018354">
    <property type="protein sequence ID" value="KAG0717020.1"/>
    <property type="molecule type" value="Genomic_DNA"/>
</dbReference>
<evidence type="ECO:0000313" key="2">
    <source>
        <dbReference type="Proteomes" id="UP000770661"/>
    </source>
</evidence>
<name>A0A8J4Y8X9_CHIOP</name>
<organism evidence="1 2">
    <name type="scientific">Chionoecetes opilio</name>
    <name type="common">Atlantic snow crab</name>
    <name type="synonym">Cancer opilio</name>
    <dbReference type="NCBI Taxonomy" id="41210"/>
    <lineage>
        <taxon>Eukaryota</taxon>
        <taxon>Metazoa</taxon>
        <taxon>Ecdysozoa</taxon>
        <taxon>Arthropoda</taxon>
        <taxon>Crustacea</taxon>
        <taxon>Multicrustacea</taxon>
        <taxon>Malacostraca</taxon>
        <taxon>Eumalacostraca</taxon>
        <taxon>Eucarida</taxon>
        <taxon>Decapoda</taxon>
        <taxon>Pleocyemata</taxon>
        <taxon>Brachyura</taxon>
        <taxon>Eubrachyura</taxon>
        <taxon>Majoidea</taxon>
        <taxon>Majidae</taxon>
        <taxon>Chionoecetes</taxon>
    </lineage>
</organism>
<sequence length="131" mass="14571">MSLLERFVVLMYDPPVHHGSKNDARKQALAQFRALEPFPQRRLALQHTSSVISPGQLLNQILVQSRVTNPLLGLGQRMPLVAVLFGRHCKRHSKSCHELIPLGFKKGCTGHCKCEQAATSALHLCAVRETV</sequence>
<protein>
    <submittedName>
        <fullName evidence="1">Uncharacterized protein</fullName>
    </submittedName>
</protein>
<evidence type="ECO:0000313" key="1">
    <source>
        <dbReference type="EMBL" id="KAG0717020.1"/>
    </source>
</evidence>
<proteinExistence type="predicted"/>
<gene>
    <name evidence="1" type="ORF">GWK47_008294</name>
</gene>
<accession>A0A8J4Y8X9</accession>